<dbReference type="EMBL" id="BMOU01000001">
    <property type="protein sequence ID" value="GGN88623.1"/>
    <property type="molecule type" value="Genomic_DNA"/>
</dbReference>
<dbReference type="PANTHER" id="PTHR33254:SF16">
    <property type="entry name" value="BLR3842 PROTEIN"/>
    <property type="match status" value="1"/>
</dbReference>
<protein>
    <recommendedName>
        <fullName evidence="3">Regulator of RNase E activity RraA</fullName>
    </recommendedName>
</protein>
<proteinExistence type="predicted"/>
<evidence type="ECO:0000313" key="1">
    <source>
        <dbReference type="EMBL" id="GGN88623.1"/>
    </source>
</evidence>
<dbReference type="Pfam" id="PF03737">
    <property type="entry name" value="RraA-like"/>
    <property type="match status" value="1"/>
</dbReference>
<dbReference type="CDD" id="cd16841">
    <property type="entry name" value="RraA_family"/>
    <property type="match status" value="1"/>
</dbReference>
<dbReference type="Gene3D" id="3.50.30.40">
    <property type="entry name" value="Ribonuclease E inhibitor RraA/RraA-like"/>
    <property type="match status" value="1"/>
</dbReference>
<accession>A0A830GHF7</accession>
<dbReference type="InterPro" id="IPR036704">
    <property type="entry name" value="RraA/RraA-like_sf"/>
</dbReference>
<evidence type="ECO:0000313" key="2">
    <source>
        <dbReference type="Proteomes" id="UP000605784"/>
    </source>
</evidence>
<dbReference type="PANTHER" id="PTHR33254">
    <property type="entry name" value="4-HYDROXY-4-METHYL-2-OXOGLUTARATE ALDOLASE 3-RELATED"/>
    <property type="match status" value="1"/>
</dbReference>
<gene>
    <name evidence="1" type="ORF">GCM10009030_08550</name>
</gene>
<sequence length="229" mass="24600">MSAAADCDGMSDSALGELCERYEQLYPGAVVDVLDDRGYEDQTLSPDIAPLRDGMTTAGVAYPVVGRPNRSVDPDENMRSILRMLGDAPEHAVLTYQTNDDRAAHLGELSVVSLKAQGARGAVIDGGVRDVAYILEEEFPVFSRYRTPADAVPRWEILDWGEQAVVGGVSVSAGDIVLGDHDGVVVVPEAIRESVLEEAEELAGTENEVREAVRSGTAPLDAYDEYGVF</sequence>
<name>A0A830GHF7_9EURY</name>
<dbReference type="AlphaFoldDB" id="A0A830GHF7"/>
<reference evidence="1" key="2">
    <citation type="submission" date="2020-09" db="EMBL/GenBank/DDBJ databases">
        <authorList>
            <person name="Sun Q."/>
            <person name="Ohkuma M."/>
        </authorList>
    </citation>
    <scope>NUCLEOTIDE SEQUENCE</scope>
    <source>
        <strain evidence="1">JCM 17820</strain>
    </source>
</reference>
<dbReference type="InterPro" id="IPR005493">
    <property type="entry name" value="RraA/RraA-like"/>
</dbReference>
<keyword evidence="2" id="KW-1185">Reference proteome</keyword>
<evidence type="ECO:0008006" key="3">
    <source>
        <dbReference type="Google" id="ProtNLM"/>
    </source>
</evidence>
<reference evidence="1" key="1">
    <citation type="journal article" date="2014" name="Int. J. Syst. Evol. Microbiol.">
        <title>Complete genome sequence of Corynebacterium casei LMG S-19264T (=DSM 44701T), isolated from a smear-ripened cheese.</title>
        <authorList>
            <consortium name="US DOE Joint Genome Institute (JGI-PGF)"/>
            <person name="Walter F."/>
            <person name="Albersmeier A."/>
            <person name="Kalinowski J."/>
            <person name="Ruckert C."/>
        </authorList>
    </citation>
    <scope>NUCLEOTIDE SEQUENCE</scope>
    <source>
        <strain evidence="1">JCM 17820</strain>
    </source>
</reference>
<comment type="caution">
    <text evidence="1">The sequence shown here is derived from an EMBL/GenBank/DDBJ whole genome shotgun (WGS) entry which is preliminary data.</text>
</comment>
<organism evidence="1 2">
    <name type="scientific">Haloarcula pellucida</name>
    <dbReference type="NCBI Taxonomy" id="1427151"/>
    <lineage>
        <taxon>Archaea</taxon>
        <taxon>Methanobacteriati</taxon>
        <taxon>Methanobacteriota</taxon>
        <taxon>Stenosarchaea group</taxon>
        <taxon>Halobacteria</taxon>
        <taxon>Halobacteriales</taxon>
        <taxon>Haloarculaceae</taxon>
        <taxon>Haloarcula</taxon>
    </lineage>
</organism>
<dbReference type="Proteomes" id="UP000605784">
    <property type="component" value="Unassembled WGS sequence"/>
</dbReference>
<dbReference type="SUPFAM" id="SSF89562">
    <property type="entry name" value="RraA-like"/>
    <property type="match status" value="1"/>
</dbReference>